<keyword evidence="4 6" id="KW-0472">Membrane</keyword>
<organism evidence="8">
    <name type="scientific">Bionectria ochroleuca</name>
    <name type="common">Gliocladium roseum</name>
    <dbReference type="NCBI Taxonomy" id="29856"/>
    <lineage>
        <taxon>Eukaryota</taxon>
        <taxon>Fungi</taxon>
        <taxon>Dikarya</taxon>
        <taxon>Ascomycota</taxon>
        <taxon>Pezizomycotina</taxon>
        <taxon>Sordariomycetes</taxon>
        <taxon>Hypocreomycetidae</taxon>
        <taxon>Hypocreales</taxon>
        <taxon>Bionectriaceae</taxon>
        <taxon>Clonostachys</taxon>
    </lineage>
</organism>
<evidence type="ECO:0000256" key="2">
    <source>
        <dbReference type="ARBA" id="ARBA00022692"/>
    </source>
</evidence>
<dbReference type="Pfam" id="PF20684">
    <property type="entry name" value="Fung_rhodopsin"/>
    <property type="match status" value="1"/>
</dbReference>
<protein>
    <recommendedName>
        <fullName evidence="7">Rhodopsin domain-containing protein</fullName>
    </recommendedName>
</protein>
<keyword evidence="3 6" id="KW-1133">Transmembrane helix</keyword>
<keyword evidence="2 6" id="KW-0812">Transmembrane</keyword>
<comment type="subcellular location">
    <subcellularLocation>
        <location evidence="1">Membrane</location>
        <topology evidence="1">Multi-pass membrane protein</topology>
    </subcellularLocation>
</comment>
<evidence type="ECO:0000256" key="3">
    <source>
        <dbReference type="ARBA" id="ARBA00022989"/>
    </source>
</evidence>
<feature type="domain" description="Rhodopsin" evidence="7">
    <location>
        <begin position="29"/>
        <end position="258"/>
    </location>
</feature>
<evidence type="ECO:0000256" key="5">
    <source>
        <dbReference type="ARBA" id="ARBA00038359"/>
    </source>
</evidence>
<feature type="transmembrane region" description="Helical" evidence="6">
    <location>
        <begin position="232"/>
        <end position="253"/>
    </location>
</feature>
<evidence type="ECO:0000256" key="6">
    <source>
        <dbReference type="SAM" id="Phobius"/>
    </source>
</evidence>
<dbReference type="GO" id="GO:0016020">
    <property type="term" value="C:membrane"/>
    <property type="evidence" value="ECO:0007669"/>
    <property type="project" value="UniProtKB-SubCell"/>
</dbReference>
<dbReference type="PANTHER" id="PTHR33048">
    <property type="entry name" value="PTH11-LIKE INTEGRAL MEMBRANE PROTEIN (AFU_ORTHOLOGUE AFUA_5G11245)"/>
    <property type="match status" value="1"/>
</dbReference>
<evidence type="ECO:0000259" key="7">
    <source>
        <dbReference type="Pfam" id="PF20684"/>
    </source>
</evidence>
<accession>A0A0B7KBL9</accession>
<reference evidence="8" key="1">
    <citation type="submission" date="2015-01" db="EMBL/GenBank/DDBJ databases">
        <authorList>
            <person name="Durling Mikael"/>
        </authorList>
    </citation>
    <scope>NUCLEOTIDE SEQUENCE</scope>
</reference>
<comment type="similarity">
    <text evidence="5">Belongs to the SAT4 family.</text>
</comment>
<evidence type="ECO:0000313" key="8">
    <source>
        <dbReference type="EMBL" id="CEO52126.1"/>
    </source>
</evidence>
<feature type="transmembrane region" description="Helical" evidence="6">
    <location>
        <begin position="167"/>
        <end position="186"/>
    </location>
</feature>
<sequence length="338" mass="37658">MGSPSPGPIGVLVPEWLLIAIVAAILAARIHFRLKVQKKRRLQTSEILLCVTWLSVIATSAFDIEFARMGLLNKEVLTDLTGFHGSVEDIIHVAKLSWFSTIPFLSTFYLCKASLVTLYLDLFPPFMTKRRIILWAAVAYIIIAYLSSILTFICACPASSVTVFFRVSWALNFIGDLVTFALPWLIIPGLQLKPKLKIGLYCTFFLGIINISITIVRLIALETTNGYVPFSLVVLWNSLDYNIGLLVAALPSLRPYFRSRRHSQYPTSDAKSAPTRQRDAGFTVITDSMHAKPTRTTATGVNSANLSYSRENDDVWDDGDRSNHSNIELVNISVEPKA</sequence>
<dbReference type="PANTHER" id="PTHR33048:SF92">
    <property type="entry name" value="INTEGRAL MEMBRANE PROTEIN"/>
    <property type="match status" value="1"/>
</dbReference>
<dbReference type="InterPro" id="IPR052337">
    <property type="entry name" value="SAT4-like"/>
</dbReference>
<feature type="transmembrane region" description="Helical" evidence="6">
    <location>
        <begin position="132"/>
        <end position="161"/>
    </location>
</feature>
<gene>
    <name evidence="8" type="ORF">BN869_000008184_1</name>
</gene>
<evidence type="ECO:0000256" key="1">
    <source>
        <dbReference type="ARBA" id="ARBA00004141"/>
    </source>
</evidence>
<feature type="transmembrane region" description="Helical" evidence="6">
    <location>
        <begin position="44"/>
        <end position="62"/>
    </location>
</feature>
<dbReference type="EMBL" id="CDPU01000026">
    <property type="protein sequence ID" value="CEO52126.1"/>
    <property type="molecule type" value="Genomic_DNA"/>
</dbReference>
<proteinExistence type="inferred from homology"/>
<name>A0A0B7KBL9_BIOOC</name>
<evidence type="ECO:0000256" key="4">
    <source>
        <dbReference type="ARBA" id="ARBA00023136"/>
    </source>
</evidence>
<feature type="transmembrane region" description="Helical" evidence="6">
    <location>
        <begin position="12"/>
        <end position="32"/>
    </location>
</feature>
<dbReference type="AlphaFoldDB" id="A0A0B7KBL9"/>
<dbReference type="InterPro" id="IPR049326">
    <property type="entry name" value="Rhodopsin_dom_fungi"/>
</dbReference>
<feature type="transmembrane region" description="Helical" evidence="6">
    <location>
        <begin position="98"/>
        <end position="120"/>
    </location>
</feature>
<feature type="transmembrane region" description="Helical" evidence="6">
    <location>
        <begin position="198"/>
        <end position="220"/>
    </location>
</feature>